<keyword evidence="3" id="KW-1185">Reference proteome</keyword>
<comment type="caution">
    <text evidence="2">The sequence shown here is derived from an EMBL/GenBank/DDBJ whole genome shotgun (WGS) entry which is preliminary data.</text>
</comment>
<dbReference type="EMBL" id="JBEHCU010009315">
    <property type="protein sequence ID" value="KAL1380109.1"/>
    <property type="molecule type" value="Genomic_DNA"/>
</dbReference>
<evidence type="ECO:0000256" key="1">
    <source>
        <dbReference type="SAM" id="SignalP"/>
    </source>
</evidence>
<protein>
    <submittedName>
        <fullName evidence="2">Uncharacterized protein</fullName>
    </submittedName>
</protein>
<gene>
    <name evidence="2" type="ORF">pipiens_014446</name>
</gene>
<accession>A0ABD1CWR6</accession>
<name>A0ABD1CWR6_CULPP</name>
<evidence type="ECO:0000313" key="2">
    <source>
        <dbReference type="EMBL" id="KAL1380109.1"/>
    </source>
</evidence>
<dbReference type="AlphaFoldDB" id="A0ABD1CWR6"/>
<feature type="signal peptide" evidence="1">
    <location>
        <begin position="1"/>
        <end position="20"/>
    </location>
</feature>
<evidence type="ECO:0000313" key="3">
    <source>
        <dbReference type="Proteomes" id="UP001562425"/>
    </source>
</evidence>
<sequence length="110" mass="13763">MTRVWLWITCGLCFLKLAELRPQGFPFYYNQQRDQFRTVRESPSENVVRKDFYIHEIPEEVLQDEVQDEMKFVMQRRQREQFELDRFVLKMYEEFRKRERDGTLSKFRLI</sequence>
<proteinExistence type="predicted"/>
<feature type="chain" id="PRO_5044824171" evidence="1">
    <location>
        <begin position="21"/>
        <end position="110"/>
    </location>
</feature>
<organism evidence="2 3">
    <name type="scientific">Culex pipiens pipiens</name>
    <name type="common">Northern house mosquito</name>
    <dbReference type="NCBI Taxonomy" id="38569"/>
    <lineage>
        <taxon>Eukaryota</taxon>
        <taxon>Metazoa</taxon>
        <taxon>Ecdysozoa</taxon>
        <taxon>Arthropoda</taxon>
        <taxon>Hexapoda</taxon>
        <taxon>Insecta</taxon>
        <taxon>Pterygota</taxon>
        <taxon>Neoptera</taxon>
        <taxon>Endopterygota</taxon>
        <taxon>Diptera</taxon>
        <taxon>Nematocera</taxon>
        <taxon>Culicoidea</taxon>
        <taxon>Culicidae</taxon>
        <taxon>Culicinae</taxon>
        <taxon>Culicini</taxon>
        <taxon>Culex</taxon>
        <taxon>Culex</taxon>
    </lineage>
</organism>
<keyword evidence="1" id="KW-0732">Signal</keyword>
<reference evidence="2 3" key="1">
    <citation type="submission" date="2024-05" db="EMBL/GenBank/DDBJ databases">
        <title>Culex pipiens pipiens assembly and annotation.</title>
        <authorList>
            <person name="Alout H."/>
            <person name="Durand T."/>
        </authorList>
    </citation>
    <scope>NUCLEOTIDE SEQUENCE [LARGE SCALE GENOMIC DNA]</scope>
    <source>
        <strain evidence="2">HA-2024</strain>
        <tissue evidence="2">Whole body</tissue>
    </source>
</reference>
<dbReference type="Proteomes" id="UP001562425">
    <property type="component" value="Unassembled WGS sequence"/>
</dbReference>